<accession>A0A2H3JQC9</accession>
<dbReference type="EMBL" id="KB468157">
    <property type="protein sequence ID" value="PCH44362.1"/>
    <property type="molecule type" value="Genomic_DNA"/>
</dbReference>
<evidence type="ECO:0000313" key="2">
    <source>
        <dbReference type="Proteomes" id="UP000218811"/>
    </source>
</evidence>
<name>A0A2H3JQC9_WOLCO</name>
<dbReference type="AlphaFoldDB" id="A0A2H3JQC9"/>
<sequence length="67" mass="7063">MTRLCLRKLRPSCGVAAPVRTALCDAAHARPLLSREEDPVAARKCRRFVTPAPAGGAPGVLLPRAAC</sequence>
<organism evidence="1 2">
    <name type="scientific">Wolfiporia cocos (strain MD-104)</name>
    <name type="common">Brown rot fungus</name>
    <dbReference type="NCBI Taxonomy" id="742152"/>
    <lineage>
        <taxon>Eukaryota</taxon>
        <taxon>Fungi</taxon>
        <taxon>Dikarya</taxon>
        <taxon>Basidiomycota</taxon>
        <taxon>Agaricomycotina</taxon>
        <taxon>Agaricomycetes</taxon>
        <taxon>Polyporales</taxon>
        <taxon>Phaeolaceae</taxon>
        <taxon>Wolfiporia</taxon>
    </lineage>
</organism>
<feature type="non-terminal residue" evidence="1">
    <location>
        <position position="67"/>
    </location>
</feature>
<dbReference type="Proteomes" id="UP000218811">
    <property type="component" value="Unassembled WGS sequence"/>
</dbReference>
<keyword evidence="2" id="KW-1185">Reference proteome</keyword>
<reference evidence="1 2" key="1">
    <citation type="journal article" date="2012" name="Science">
        <title>The Paleozoic origin of enzymatic lignin decomposition reconstructed from 31 fungal genomes.</title>
        <authorList>
            <person name="Floudas D."/>
            <person name="Binder M."/>
            <person name="Riley R."/>
            <person name="Barry K."/>
            <person name="Blanchette R.A."/>
            <person name="Henrissat B."/>
            <person name="Martinez A.T."/>
            <person name="Otillar R."/>
            <person name="Spatafora J.W."/>
            <person name="Yadav J.S."/>
            <person name="Aerts A."/>
            <person name="Benoit I."/>
            <person name="Boyd A."/>
            <person name="Carlson A."/>
            <person name="Copeland A."/>
            <person name="Coutinho P.M."/>
            <person name="de Vries R.P."/>
            <person name="Ferreira P."/>
            <person name="Findley K."/>
            <person name="Foster B."/>
            <person name="Gaskell J."/>
            <person name="Glotzer D."/>
            <person name="Gorecki P."/>
            <person name="Heitman J."/>
            <person name="Hesse C."/>
            <person name="Hori C."/>
            <person name="Igarashi K."/>
            <person name="Jurgens J.A."/>
            <person name="Kallen N."/>
            <person name="Kersten P."/>
            <person name="Kohler A."/>
            <person name="Kuees U."/>
            <person name="Kumar T.K.A."/>
            <person name="Kuo A."/>
            <person name="LaButti K."/>
            <person name="Larrondo L.F."/>
            <person name="Lindquist E."/>
            <person name="Ling A."/>
            <person name="Lombard V."/>
            <person name="Lucas S."/>
            <person name="Lundell T."/>
            <person name="Martin R."/>
            <person name="McLaughlin D.J."/>
            <person name="Morgenstern I."/>
            <person name="Morin E."/>
            <person name="Murat C."/>
            <person name="Nagy L.G."/>
            <person name="Nolan M."/>
            <person name="Ohm R.A."/>
            <person name="Patyshakuliyeva A."/>
            <person name="Rokas A."/>
            <person name="Ruiz-Duenas F.J."/>
            <person name="Sabat G."/>
            <person name="Salamov A."/>
            <person name="Samejima M."/>
            <person name="Schmutz J."/>
            <person name="Slot J.C."/>
            <person name="St John F."/>
            <person name="Stenlid J."/>
            <person name="Sun H."/>
            <person name="Sun S."/>
            <person name="Syed K."/>
            <person name="Tsang A."/>
            <person name="Wiebenga A."/>
            <person name="Young D."/>
            <person name="Pisabarro A."/>
            <person name="Eastwood D.C."/>
            <person name="Martin F."/>
            <person name="Cullen D."/>
            <person name="Grigoriev I.V."/>
            <person name="Hibbett D.S."/>
        </authorList>
    </citation>
    <scope>NUCLEOTIDE SEQUENCE [LARGE SCALE GENOMIC DNA]</scope>
    <source>
        <strain evidence="1 2">MD-104</strain>
    </source>
</reference>
<proteinExistence type="predicted"/>
<protein>
    <submittedName>
        <fullName evidence="1">Uncharacterized protein</fullName>
    </submittedName>
</protein>
<gene>
    <name evidence="1" type="ORF">WOLCODRAFT_26713</name>
</gene>
<evidence type="ECO:0000313" key="1">
    <source>
        <dbReference type="EMBL" id="PCH44362.1"/>
    </source>
</evidence>